<gene>
    <name evidence="8" type="ORF">SAMN05216469_105126</name>
</gene>
<feature type="transmembrane region" description="Helical" evidence="7">
    <location>
        <begin position="342"/>
        <end position="363"/>
    </location>
</feature>
<comment type="subcellular location">
    <subcellularLocation>
        <location evidence="1">Cell membrane</location>
        <topology evidence="1">Multi-pass membrane protein</topology>
    </subcellularLocation>
</comment>
<dbReference type="GO" id="GO:0005886">
    <property type="term" value="C:plasma membrane"/>
    <property type="evidence" value="ECO:0007669"/>
    <property type="project" value="UniProtKB-SubCell"/>
</dbReference>
<dbReference type="AlphaFoldDB" id="A0A1H7JP66"/>
<feature type="region of interest" description="Disordered" evidence="6">
    <location>
        <begin position="649"/>
        <end position="668"/>
    </location>
</feature>
<dbReference type="Proteomes" id="UP000186015">
    <property type="component" value="Unassembled WGS sequence"/>
</dbReference>
<dbReference type="RefSeq" id="WP_074832028.1">
    <property type="nucleotide sequence ID" value="NZ_FOAT01000005.1"/>
</dbReference>
<feature type="transmembrane region" description="Helical" evidence="7">
    <location>
        <begin position="59"/>
        <end position="77"/>
    </location>
</feature>
<dbReference type="Pfam" id="PF01943">
    <property type="entry name" value="Polysacc_synt"/>
    <property type="match status" value="1"/>
</dbReference>
<dbReference type="PANTHER" id="PTHR30250:SF11">
    <property type="entry name" value="O-ANTIGEN TRANSPORTER-RELATED"/>
    <property type="match status" value="1"/>
</dbReference>
<keyword evidence="4 7" id="KW-1133">Transmembrane helix</keyword>
<evidence type="ECO:0000256" key="1">
    <source>
        <dbReference type="ARBA" id="ARBA00004651"/>
    </source>
</evidence>
<dbReference type="PANTHER" id="PTHR30250">
    <property type="entry name" value="PST FAMILY PREDICTED COLANIC ACID TRANSPORTER"/>
    <property type="match status" value="1"/>
</dbReference>
<evidence type="ECO:0000256" key="4">
    <source>
        <dbReference type="ARBA" id="ARBA00022989"/>
    </source>
</evidence>
<accession>A0A1H7JP66</accession>
<evidence type="ECO:0000256" key="5">
    <source>
        <dbReference type="ARBA" id="ARBA00023136"/>
    </source>
</evidence>
<evidence type="ECO:0000256" key="7">
    <source>
        <dbReference type="SAM" id="Phobius"/>
    </source>
</evidence>
<protein>
    <submittedName>
        <fullName evidence="8">Membrane protein involved in the export of O-antigen and teichoic acid</fullName>
    </submittedName>
</protein>
<dbReference type="InterPro" id="IPR050833">
    <property type="entry name" value="Poly_Biosynth_Transport"/>
</dbReference>
<feature type="transmembrane region" description="Helical" evidence="7">
    <location>
        <begin position="187"/>
        <end position="209"/>
    </location>
</feature>
<evidence type="ECO:0000256" key="6">
    <source>
        <dbReference type="SAM" id="MobiDB-lite"/>
    </source>
</evidence>
<feature type="transmembrane region" description="Helical" evidence="7">
    <location>
        <begin position="370"/>
        <end position="389"/>
    </location>
</feature>
<keyword evidence="3 7" id="KW-0812">Transmembrane</keyword>
<keyword evidence="2" id="KW-1003">Cell membrane</keyword>
<name>A0A1H7JP66_RUMAL</name>
<sequence length="668" mass="74661">MSEKRIGSSYGKLMMNTIVFAIGSFSSKVLVLLLVPIYTKHLTQSELGRTDYLTQIANWIIPLATMTISEAIIRFGLDKAYDKKKVFTIGNVVCGAGMLIFAALLGLISLIGVADKWISGYAVLLFLYVFMSGIKTLYTTFVRAMEKVQLFAVAGIVATFFTLLFMVLFYLVLPKDFLGANTGIQKYLLSTILSDAITAVFVTIAAKLWKYMDFKYIDRELLQTMLQYSVPLIPAQLLWLITNSSDSFMTTYYIGEDRNGVLSAAYKIPNLVATVYMMFGQAWNMSAITENDSEDRDKFYEKVFDFNQSLLYILAAGCLLIVQPITMVWIDSKFRECVRYSPLLIYSTIFSCLTTFMGSIYLASKLTKRSLFTSLISGVINVGLNIVLIPTIGLYGPPLSTIASYMTVFIIRAIDSKKIVPFKMDIRKMIVSNVLVMMMTAVLVKEPDLMHHKLLYLVVLALFCAVFVINMESINSLFFRFMPKRIAEKVTNLGTKKLSLIAAGVVAFAGLNLLFKCVPLILVLAAGYAFGIKLDAPKIFLFCQVLCSALIWLLFSHIFGAGVLFIMCAAPIVMYRKKRYIAMAVASFDLLLGALILSDLGWFLFLIQLIALIIVYRKSIDEFALDYIEYGTLGPLDRITGMIPVRRRGGKTTSTISELPDSNEADSQ</sequence>
<feature type="transmembrane region" description="Helical" evidence="7">
    <location>
        <begin position="12"/>
        <end position="39"/>
    </location>
</feature>
<feature type="transmembrane region" description="Helical" evidence="7">
    <location>
        <begin position="500"/>
        <end position="530"/>
    </location>
</feature>
<feature type="transmembrane region" description="Helical" evidence="7">
    <location>
        <begin position="456"/>
        <end position="479"/>
    </location>
</feature>
<evidence type="ECO:0000256" key="2">
    <source>
        <dbReference type="ARBA" id="ARBA00022475"/>
    </source>
</evidence>
<feature type="transmembrane region" description="Helical" evidence="7">
    <location>
        <begin position="89"/>
        <end position="112"/>
    </location>
</feature>
<organism evidence="8 9">
    <name type="scientific">Ruminococcus albus</name>
    <dbReference type="NCBI Taxonomy" id="1264"/>
    <lineage>
        <taxon>Bacteria</taxon>
        <taxon>Bacillati</taxon>
        <taxon>Bacillota</taxon>
        <taxon>Clostridia</taxon>
        <taxon>Eubacteriales</taxon>
        <taxon>Oscillospiraceae</taxon>
        <taxon>Ruminococcus</taxon>
    </lineage>
</organism>
<feature type="transmembrane region" description="Helical" evidence="7">
    <location>
        <begin position="150"/>
        <end position="172"/>
    </location>
</feature>
<evidence type="ECO:0000313" key="8">
    <source>
        <dbReference type="EMBL" id="SEK75637.1"/>
    </source>
</evidence>
<feature type="transmembrane region" description="Helical" evidence="7">
    <location>
        <begin position="603"/>
        <end position="620"/>
    </location>
</feature>
<reference evidence="8 9" key="1">
    <citation type="submission" date="2016-10" db="EMBL/GenBank/DDBJ databases">
        <authorList>
            <person name="de Groot N.N."/>
        </authorList>
    </citation>
    <scope>NUCLEOTIDE SEQUENCE [LARGE SCALE GENOMIC DNA]</scope>
    <source>
        <strain evidence="8 9">KH2T6</strain>
    </source>
</reference>
<dbReference type="EMBL" id="FOAT01000005">
    <property type="protein sequence ID" value="SEK75637.1"/>
    <property type="molecule type" value="Genomic_DNA"/>
</dbReference>
<dbReference type="OrthoDB" id="3249502at2"/>
<feature type="transmembrane region" description="Helical" evidence="7">
    <location>
        <begin position="550"/>
        <end position="573"/>
    </location>
</feature>
<evidence type="ECO:0000256" key="3">
    <source>
        <dbReference type="ARBA" id="ARBA00022692"/>
    </source>
</evidence>
<keyword evidence="5 7" id="KW-0472">Membrane</keyword>
<feature type="transmembrane region" description="Helical" evidence="7">
    <location>
        <begin position="118"/>
        <end position="138"/>
    </location>
</feature>
<feature type="transmembrane region" description="Helical" evidence="7">
    <location>
        <begin position="310"/>
        <end position="330"/>
    </location>
</feature>
<evidence type="ECO:0000313" key="9">
    <source>
        <dbReference type="Proteomes" id="UP000186015"/>
    </source>
</evidence>
<proteinExistence type="predicted"/>
<dbReference type="InterPro" id="IPR002797">
    <property type="entry name" value="Polysacc_synth"/>
</dbReference>